<evidence type="ECO:0000259" key="1">
    <source>
        <dbReference type="PROSITE" id="PS50181"/>
    </source>
</evidence>
<dbReference type="Proteomes" id="UP000294933">
    <property type="component" value="Unassembled WGS sequence"/>
</dbReference>
<sequence length="516" mass="57271">MPLENLPSELYSTILDTLPAPELQKVTLALTRAIPRAPVPLHHLFTDIRLQSSKRIIQLHRRLRDSDTKDSQWVKTLSIEAWDADPHVAINLLDILQDLESLTVYIGPTFAPEHLSDMFLDARPHVRYLSLRFRPYVQRATYYQFLKGAYFDSALSCLSKWPNSTLRSLSVIQDPLDESATRNNRFAQPLVFFSLEPFTALAGASCVARITSLRVRVPSRNISPFICAPLHPFPGLELLDMSTCNVKAADVETLLASFTKLRHIILDGCSLLRGESRDGEWHSLGKAFALAGVRRAKDKERKIKEWLSSLATDERIVGRGVEAQNQAEILPFEPALRNPRRGRKGVANSTISLRASRIRPMTQPASSDIPVPTTSPEAMNSKTKIRVLPPWPSLRSFSTTVLAHALAHPQMQAEFSSGWAAGISQLAATYARLRTSRANGVRVLRFTDHGTTQNELAVLHDLTDADDILSVSGGHDNMPTKYPGPVLCFGGPSRDCAHVENCGHVAAFAIWDDAIN</sequence>
<evidence type="ECO:0000313" key="3">
    <source>
        <dbReference type="Proteomes" id="UP000294933"/>
    </source>
</evidence>
<keyword evidence="3" id="KW-1185">Reference proteome</keyword>
<dbReference type="AlphaFoldDB" id="A0A4Y7QLV4"/>
<feature type="domain" description="F-box" evidence="1">
    <location>
        <begin position="1"/>
        <end position="48"/>
    </location>
</feature>
<dbReference type="PROSITE" id="PS50181">
    <property type="entry name" value="FBOX"/>
    <property type="match status" value="1"/>
</dbReference>
<reference evidence="2 3" key="1">
    <citation type="submission" date="2018-06" db="EMBL/GenBank/DDBJ databases">
        <title>A transcriptomic atlas of mushroom development highlights an independent origin of complex multicellularity.</title>
        <authorList>
            <consortium name="DOE Joint Genome Institute"/>
            <person name="Krizsan K."/>
            <person name="Almasi E."/>
            <person name="Merenyi Z."/>
            <person name="Sahu N."/>
            <person name="Viragh M."/>
            <person name="Koszo T."/>
            <person name="Mondo S."/>
            <person name="Kiss B."/>
            <person name="Balint B."/>
            <person name="Kues U."/>
            <person name="Barry K."/>
            <person name="Hegedus J.C."/>
            <person name="Henrissat B."/>
            <person name="Johnson J."/>
            <person name="Lipzen A."/>
            <person name="Ohm R."/>
            <person name="Nagy I."/>
            <person name="Pangilinan J."/>
            <person name="Yan J."/>
            <person name="Xiong Y."/>
            <person name="Grigoriev I.V."/>
            <person name="Hibbett D.S."/>
            <person name="Nagy L.G."/>
        </authorList>
    </citation>
    <scope>NUCLEOTIDE SEQUENCE [LARGE SCALE GENOMIC DNA]</scope>
    <source>
        <strain evidence="2 3">SZMC22713</strain>
    </source>
</reference>
<proteinExistence type="predicted"/>
<gene>
    <name evidence="2" type="ORF">BD410DRAFT_712972</name>
</gene>
<dbReference type="InterPro" id="IPR001810">
    <property type="entry name" value="F-box_dom"/>
</dbReference>
<dbReference type="EMBL" id="ML170158">
    <property type="protein sequence ID" value="TDL28042.1"/>
    <property type="molecule type" value="Genomic_DNA"/>
</dbReference>
<organism evidence="2 3">
    <name type="scientific">Rickenella mellea</name>
    <dbReference type="NCBI Taxonomy" id="50990"/>
    <lineage>
        <taxon>Eukaryota</taxon>
        <taxon>Fungi</taxon>
        <taxon>Dikarya</taxon>
        <taxon>Basidiomycota</taxon>
        <taxon>Agaricomycotina</taxon>
        <taxon>Agaricomycetes</taxon>
        <taxon>Hymenochaetales</taxon>
        <taxon>Rickenellaceae</taxon>
        <taxon>Rickenella</taxon>
    </lineage>
</organism>
<dbReference type="SUPFAM" id="SSF52047">
    <property type="entry name" value="RNI-like"/>
    <property type="match status" value="1"/>
</dbReference>
<evidence type="ECO:0000313" key="2">
    <source>
        <dbReference type="EMBL" id="TDL28042.1"/>
    </source>
</evidence>
<dbReference type="VEuPathDB" id="FungiDB:BD410DRAFT_712972"/>
<name>A0A4Y7QLV4_9AGAM</name>
<dbReference type="OrthoDB" id="3353982at2759"/>
<accession>A0A4Y7QLV4</accession>
<protein>
    <recommendedName>
        <fullName evidence="1">F-box domain-containing protein</fullName>
    </recommendedName>
</protein>